<dbReference type="EMBL" id="LFRF01000004">
    <property type="protein sequence ID" value="KND93068.1"/>
    <property type="molecule type" value="Genomic_DNA"/>
</dbReference>
<organism evidence="2 3">
    <name type="scientific">Tolypocladium ophioglossoides (strain CBS 100239)</name>
    <name type="common">Snaketongue truffleclub</name>
    <name type="synonym">Elaphocordyceps ophioglossoides</name>
    <dbReference type="NCBI Taxonomy" id="1163406"/>
    <lineage>
        <taxon>Eukaryota</taxon>
        <taxon>Fungi</taxon>
        <taxon>Dikarya</taxon>
        <taxon>Ascomycota</taxon>
        <taxon>Pezizomycotina</taxon>
        <taxon>Sordariomycetes</taxon>
        <taxon>Hypocreomycetidae</taxon>
        <taxon>Hypocreales</taxon>
        <taxon>Ophiocordycipitaceae</taxon>
        <taxon>Tolypocladium</taxon>
    </lineage>
</organism>
<dbReference type="AlphaFoldDB" id="A0A0L0NGB3"/>
<reference evidence="2 3" key="1">
    <citation type="journal article" date="2015" name="BMC Genomics">
        <title>The genome of the truffle-parasite Tolypocladium ophioglossoides and the evolution of antifungal peptaibiotics.</title>
        <authorList>
            <person name="Quandt C.A."/>
            <person name="Bushley K.E."/>
            <person name="Spatafora J.W."/>
        </authorList>
    </citation>
    <scope>NUCLEOTIDE SEQUENCE [LARGE SCALE GENOMIC DNA]</scope>
    <source>
        <strain evidence="2 3">CBS 100239</strain>
    </source>
</reference>
<protein>
    <submittedName>
        <fullName evidence="2">Uncharacterized protein</fullName>
    </submittedName>
</protein>
<feature type="region of interest" description="Disordered" evidence="1">
    <location>
        <begin position="1"/>
        <end position="20"/>
    </location>
</feature>
<comment type="caution">
    <text evidence="2">The sequence shown here is derived from an EMBL/GenBank/DDBJ whole genome shotgun (WGS) entry which is preliminary data.</text>
</comment>
<sequence>MRLIVSYTSPPPERPATEAVSTSTCGWGHCAALCKAEARHSSPAAEVGAKQTLSDRADWRGFLANGWFQQLATRWP</sequence>
<evidence type="ECO:0000256" key="1">
    <source>
        <dbReference type="SAM" id="MobiDB-lite"/>
    </source>
</evidence>
<keyword evidence="3" id="KW-1185">Reference proteome</keyword>
<evidence type="ECO:0000313" key="2">
    <source>
        <dbReference type="EMBL" id="KND93068.1"/>
    </source>
</evidence>
<accession>A0A0L0NGB3</accession>
<name>A0A0L0NGB3_TOLOC</name>
<gene>
    <name evidence="2" type="ORF">TOPH_02096</name>
</gene>
<evidence type="ECO:0000313" key="3">
    <source>
        <dbReference type="Proteomes" id="UP000036947"/>
    </source>
</evidence>
<proteinExistence type="predicted"/>
<dbReference type="Proteomes" id="UP000036947">
    <property type="component" value="Unassembled WGS sequence"/>
</dbReference>